<dbReference type="EMBL" id="JBJQND010000007">
    <property type="protein sequence ID" value="KAL3871773.1"/>
    <property type="molecule type" value="Genomic_DNA"/>
</dbReference>
<feature type="transmembrane region" description="Helical" evidence="1">
    <location>
        <begin position="20"/>
        <end position="37"/>
    </location>
</feature>
<evidence type="ECO:0000256" key="1">
    <source>
        <dbReference type="SAM" id="Phobius"/>
    </source>
</evidence>
<dbReference type="AlphaFoldDB" id="A0ABD3WCY7"/>
<keyword evidence="1" id="KW-1133">Transmembrane helix</keyword>
<evidence type="ECO:0000313" key="4">
    <source>
        <dbReference type="Proteomes" id="UP001634394"/>
    </source>
</evidence>
<organism evidence="3 4">
    <name type="scientific">Sinanodonta woodiana</name>
    <name type="common">Chinese pond mussel</name>
    <name type="synonym">Anodonta woodiana</name>
    <dbReference type="NCBI Taxonomy" id="1069815"/>
    <lineage>
        <taxon>Eukaryota</taxon>
        <taxon>Metazoa</taxon>
        <taxon>Spiralia</taxon>
        <taxon>Lophotrochozoa</taxon>
        <taxon>Mollusca</taxon>
        <taxon>Bivalvia</taxon>
        <taxon>Autobranchia</taxon>
        <taxon>Heteroconchia</taxon>
        <taxon>Palaeoheterodonta</taxon>
        <taxon>Unionida</taxon>
        <taxon>Unionoidea</taxon>
        <taxon>Unionidae</taxon>
        <taxon>Unioninae</taxon>
        <taxon>Sinanodonta</taxon>
    </lineage>
</organism>
<feature type="transmembrane region" description="Helical" evidence="1">
    <location>
        <begin position="43"/>
        <end position="61"/>
    </location>
</feature>
<comment type="caution">
    <text evidence="3">The sequence shown here is derived from an EMBL/GenBank/DDBJ whole genome shotgun (WGS) entry which is preliminary data.</text>
</comment>
<evidence type="ECO:0000313" key="2">
    <source>
        <dbReference type="EMBL" id="KAL3871773.1"/>
    </source>
</evidence>
<name>A0ABD3WCY7_SINWO</name>
<reference evidence="3 4" key="1">
    <citation type="submission" date="2024-11" db="EMBL/GenBank/DDBJ databases">
        <title>Chromosome-level genome assembly of the freshwater bivalve Anodonta woodiana.</title>
        <authorList>
            <person name="Chen X."/>
        </authorList>
    </citation>
    <scope>NUCLEOTIDE SEQUENCE [LARGE SCALE GENOMIC DNA]</scope>
    <source>
        <strain evidence="3">MN2024</strain>
        <tissue evidence="3">Gills</tissue>
    </source>
</reference>
<accession>A0ABD3WCY7</accession>
<proteinExistence type="predicted"/>
<gene>
    <name evidence="2" type="ORF">ACJMK2_039751</name>
    <name evidence="3" type="ORF">ACJMK2_039753</name>
</gene>
<feature type="transmembrane region" description="Helical" evidence="1">
    <location>
        <begin position="73"/>
        <end position="95"/>
    </location>
</feature>
<dbReference type="EMBL" id="JBJQND010000007">
    <property type="protein sequence ID" value="KAL3871775.1"/>
    <property type="molecule type" value="Genomic_DNA"/>
</dbReference>
<keyword evidence="1" id="KW-0812">Transmembrane</keyword>
<feature type="transmembrane region" description="Helical" evidence="1">
    <location>
        <begin position="115"/>
        <end position="136"/>
    </location>
</feature>
<keyword evidence="4" id="KW-1185">Reference proteome</keyword>
<keyword evidence="1" id="KW-0472">Membrane</keyword>
<evidence type="ECO:0000313" key="3">
    <source>
        <dbReference type="EMBL" id="KAL3871775.1"/>
    </source>
</evidence>
<protein>
    <submittedName>
        <fullName evidence="3">Uncharacterized protein</fullName>
    </submittedName>
</protein>
<dbReference type="Proteomes" id="UP001634394">
    <property type="component" value="Unassembled WGS sequence"/>
</dbReference>
<sequence length="160" mass="18655">MRLRKLATWGRNYLQKMSLGSKVLAAIIVSAGGSLLFPGEIGILDTFVLLLVYTVFLMYCVPRLYEKLSLSLCIRAMEVVLLLFAADVIVFRLYVNAKRYFLAQDPHFDSLQHRAYIFIVNLVRFGTIGSCVYRGIKEYIKMRQKKKHYKRKRHNSSRRQ</sequence>